<dbReference type="Proteomes" id="UP000191680">
    <property type="component" value="Unassembled WGS sequence"/>
</dbReference>
<keyword evidence="1" id="KW-0521">NADP</keyword>
<comment type="caution">
    <text evidence="3">The sequence shown here is derived from an EMBL/GenBank/DDBJ whole genome shotgun (WGS) entry which is preliminary data.</text>
</comment>
<keyword evidence="4" id="KW-1185">Reference proteome</keyword>
<gene>
    <name evidence="3" type="ORF">BUL40_07475</name>
</gene>
<organism evidence="3 4">
    <name type="scientific">Croceivirga radicis</name>
    <dbReference type="NCBI Taxonomy" id="1929488"/>
    <lineage>
        <taxon>Bacteria</taxon>
        <taxon>Pseudomonadati</taxon>
        <taxon>Bacteroidota</taxon>
        <taxon>Flavobacteriia</taxon>
        <taxon>Flavobacteriales</taxon>
        <taxon>Flavobacteriaceae</taxon>
        <taxon>Croceivirga</taxon>
    </lineage>
</organism>
<dbReference type="GO" id="GO:0008218">
    <property type="term" value="P:bioluminescence"/>
    <property type="evidence" value="ECO:0007669"/>
    <property type="project" value="InterPro"/>
</dbReference>
<evidence type="ECO:0000313" key="4">
    <source>
        <dbReference type="Proteomes" id="UP000191680"/>
    </source>
</evidence>
<dbReference type="SUPFAM" id="SSF53720">
    <property type="entry name" value="ALDH-like"/>
    <property type="match status" value="1"/>
</dbReference>
<dbReference type="GO" id="GO:0003995">
    <property type="term" value="F:acyl-CoA dehydrogenase activity"/>
    <property type="evidence" value="ECO:0007669"/>
    <property type="project" value="InterPro"/>
</dbReference>
<dbReference type="AlphaFoldDB" id="A0A1V6LSH4"/>
<dbReference type="InterPro" id="IPR016161">
    <property type="entry name" value="Ald_DH/histidinol_DH"/>
</dbReference>
<dbReference type="EMBL" id="MTBC01000004">
    <property type="protein sequence ID" value="OQD42926.1"/>
    <property type="molecule type" value="Genomic_DNA"/>
</dbReference>
<dbReference type="InterPro" id="IPR008670">
    <property type="entry name" value="CoA_reduct_LuxC"/>
</dbReference>
<name>A0A1V6LSH4_9FLAO</name>
<dbReference type="Pfam" id="PF05893">
    <property type="entry name" value="LuxC"/>
    <property type="match status" value="1"/>
</dbReference>
<keyword evidence="2" id="KW-0175">Coiled coil</keyword>
<proteinExistence type="predicted"/>
<dbReference type="RefSeq" id="WP_080318726.1">
    <property type="nucleotide sequence ID" value="NZ_MTBC01000004.1"/>
</dbReference>
<evidence type="ECO:0000256" key="1">
    <source>
        <dbReference type="ARBA" id="ARBA00022857"/>
    </source>
</evidence>
<accession>A0A1V6LSH4</accession>
<sequence length="347" mass="39328">MADQIPHLEAFVKLGNLFQNFCDNDTSKEENWHHRLTETVIVAGNHNGWFTKENVLFALKSWAKVLTSDSLTTWLNIYNIPAEHSKRVAIIMAGNIPLVGLHDFISVVLSGHQVIAKLSSNDKVLMHFIVAYLKENDDLLSQKITLTEDKLGDFDAVIATGSNNTGRYFDYYFGKYPNIIRKNRNSVAVLSGTEGADDLQKLGTDIFTYFGLGCRSVSKIYVPKDYNFDHFYQGIYSFKTVIDHHKYANNYDYNKAVYLMSDVQILDNNFLLLKEDKGFASPIGCLFYETYETVEELNSNLQKEKEALQCVLSNLEITNALPFGISQKPSLDDYADGVDTLKFLSTL</sequence>
<reference evidence="3 4" key="1">
    <citation type="submission" date="2016-12" db="EMBL/GenBank/DDBJ databases">
        <authorList>
            <person name="Song W.-J."/>
            <person name="Kurnit D.M."/>
        </authorList>
    </citation>
    <scope>NUCLEOTIDE SEQUENCE [LARGE SCALE GENOMIC DNA]</scope>
    <source>
        <strain evidence="3 4">HSG9</strain>
    </source>
</reference>
<feature type="coiled-coil region" evidence="2">
    <location>
        <begin position="291"/>
        <end position="318"/>
    </location>
</feature>
<dbReference type="OrthoDB" id="1522941at2"/>
<evidence type="ECO:0000313" key="3">
    <source>
        <dbReference type="EMBL" id="OQD42926.1"/>
    </source>
</evidence>
<evidence type="ECO:0000256" key="2">
    <source>
        <dbReference type="SAM" id="Coils"/>
    </source>
</evidence>
<protein>
    <submittedName>
        <fullName evidence="3">Acyl-CoA reductase</fullName>
    </submittedName>
</protein>